<evidence type="ECO:0000313" key="2">
    <source>
        <dbReference type="Proteomes" id="UP001567538"/>
    </source>
</evidence>
<name>A0ABD1IHL2_SALDI</name>
<keyword evidence="2" id="KW-1185">Reference proteome</keyword>
<dbReference type="Proteomes" id="UP001567538">
    <property type="component" value="Unassembled WGS sequence"/>
</dbReference>
<organism evidence="1 2">
    <name type="scientific">Salvia divinorum</name>
    <name type="common">Maria pastora</name>
    <name type="synonym">Diviner's sage</name>
    <dbReference type="NCBI Taxonomy" id="28513"/>
    <lineage>
        <taxon>Eukaryota</taxon>
        <taxon>Viridiplantae</taxon>
        <taxon>Streptophyta</taxon>
        <taxon>Embryophyta</taxon>
        <taxon>Tracheophyta</taxon>
        <taxon>Spermatophyta</taxon>
        <taxon>Magnoliopsida</taxon>
        <taxon>eudicotyledons</taxon>
        <taxon>Gunneridae</taxon>
        <taxon>Pentapetalae</taxon>
        <taxon>asterids</taxon>
        <taxon>lamiids</taxon>
        <taxon>Lamiales</taxon>
        <taxon>Lamiaceae</taxon>
        <taxon>Nepetoideae</taxon>
        <taxon>Mentheae</taxon>
        <taxon>Salviinae</taxon>
        <taxon>Salvia</taxon>
        <taxon>Salvia subgen. Calosphace</taxon>
    </lineage>
</organism>
<gene>
    <name evidence="1" type="ORF">AAHA92_02795</name>
</gene>
<evidence type="ECO:0000313" key="1">
    <source>
        <dbReference type="EMBL" id="KAL1567303.1"/>
    </source>
</evidence>
<dbReference type="EMBL" id="JBEAFC010000002">
    <property type="protein sequence ID" value="KAL1567303.1"/>
    <property type="molecule type" value="Genomic_DNA"/>
</dbReference>
<sequence length="156" mass="17521">MTCRRERLQRTKKENKKKNRSQKLVAFALPVGLNILNLQPSIASLLELSTMDSSNRYRTHLTPELSFEITLHGNISTVSKITHHFSTGILLVVSGLHATAAALMSIKYFDNSFNNDQQSRPMFMSSCGYKHWPASAGRTGEAKSRIFGLFLTGYLE</sequence>
<comment type="caution">
    <text evidence="1">The sequence shown here is derived from an EMBL/GenBank/DDBJ whole genome shotgun (WGS) entry which is preliminary data.</text>
</comment>
<proteinExistence type="predicted"/>
<accession>A0ABD1IHL2</accession>
<reference evidence="1 2" key="1">
    <citation type="submission" date="2024-06" db="EMBL/GenBank/DDBJ databases">
        <title>A chromosome level genome sequence of Diviner's sage (Salvia divinorum).</title>
        <authorList>
            <person name="Ford S.A."/>
            <person name="Ro D.-K."/>
            <person name="Ness R.W."/>
            <person name="Phillips M.A."/>
        </authorList>
    </citation>
    <scope>NUCLEOTIDE SEQUENCE [LARGE SCALE GENOMIC DNA]</scope>
    <source>
        <strain evidence="1">SAF-2024a</strain>
        <tissue evidence="1">Leaf</tissue>
    </source>
</reference>
<protein>
    <recommendedName>
        <fullName evidence="3">NADH-plastoquinone oxidoreductase subunit 5</fullName>
    </recommendedName>
</protein>
<evidence type="ECO:0008006" key="3">
    <source>
        <dbReference type="Google" id="ProtNLM"/>
    </source>
</evidence>
<dbReference type="AlphaFoldDB" id="A0ABD1IHL2"/>